<proteinExistence type="predicted"/>
<feature type="signal peptide" evidence="2">
    <location>
        <begin position="1"/>
        <end position="23"/>
    </location>
</feature>
<keyword evidence="1 2" id="KW-0732">Signal</keyword>
<evidence type="ECO:0000313" key="5">
    <source>
        <dbReference type="Proteomes" id="UP000031433"/>
    </source>
</evidence>
<evidence type="ECO:0000256" key="1">
    <source>
        <dbReference type="ARBA" id="ARBA00022729"/>
    </source>
</evidence>
<sequence length="200" mass="20835">MKRLIALLCLTLTVAAGSGTALAENIKGRLGITGKIGFYLPGDSDFDNYKLETDAGFLGGGGLIYGVTNNLAAEIDVTHTKFGSELVSGLDQGDFSITNIALGVQYRFDTPQPKLSPYAGGGIDILLSDYDRPGGADVDTTVGVHLCGGLDYFLTKHLVLNAEVRGVVAPEVDIDAPGGKSGNFDPSGVAGTFGVRLFFN</sequence>
<dbReference type="Pfam" id="PF13505">
    <property type="entry name" value="OMP_b-brl"/>
    <property type="match status" value="1"/>
</dbReference>
<feature type="chain" id="PRO_5002151501" evidence="2">
    <location>
        <begin position="24"/>
        <end position="200"/>
    </location>
</feature>
<comment type="caution">
    <text evidence="4">The sequence shown here is derived from an EMBL/GenBank/DDBJ whole genome shotgun (WGS) entry which is preliminary data.</text>
</comment>
<evidence type="ECO:0000259" key="3">
    <source>
        <dbReference type="Pfam" id="PF13505"/>
    </source>
</evidence>
<dbReference type="EMBL" id="JXBL01000001">
    <property type="protein sequence ID" value="KIE43691.1"/>
    <property type="molecule type" value="Genomic_DNA"/>
</dbReference>
<evidence type="ECO:0000256" key="2">
    <source>
        <dbReference type="SAM" id="SignalP"/>
    </source>
</evidence>
<reference evidence="4 5" key="1">
    <citation type="submission" date="2015-01" db="EMBL/GenBank/DDBJ databases">
        <title>Genome sequence of the anaerobic bacterium Geobacter soli GSS01, a dissimilatory Fe(III) reducer from soil.</title>
        <authorList>
            <person name="Yang G."/>
            <person name="Zhou S."/>
        </authorList>
    </citation>
    <scope>NUCLEOTIDE SEQUENCE [LARGE SCALE GENOMIC DNA]</scope>
    <source>
        <strain evidence="4 5">GSS01</strain>
    </source>
</reference>
<dbReference type="AlphaFoldDB" id="A0A0C1QZM3"/>
<gene>
    <name evidence="4" type="ORF">SE37_14165</name>
</gene>
<dbReference type="Gene3D" id="2.40.160.20">
    <property type="match status" value="1"/>
</dbReference>
<dbReference type="RefSeq" id="WP_039647395.1">
    <property type="nucleotide sequence ID" value="NZ_JXBL01000001.1"/>
</dbReference>
<feature type="domain" description="Outer membrane protein beta-barrel" evidence="3">
    <location>
        <begin position="10"/>
        <end position="169"/>
    </location>
</feature>
<dbReference type="InterPro" id="IPR011250">
    <property type="entry name" value="OMP/PagP_B-barrel"/>
</dbReference>
<keyword evidence="5" id="KW-1185">Reference proteome</keyword>
<accession>A0A0C1QZM3</accession>
<evidence type="ECO:0000313" key="4">
    <source>
        <dbReference type="EMBL" id="KIE43691.1"/>
    </source>
</evidence>
<organism evidence="4 5">
    <name type="scientific">Geobacter soli</name>
    <dbReference type="NCBI Taxonomy" id="1510391"/>
    <lineage>
        <taxon>Bacteria</taxon>
        <taxon>Pseudomonadati</taxon>
        <taxon>Thermodesulfobacteriota</taxon>
        <taxon>Desulfuromonadia</taxon>
        <taxon>Geobacterales</taxon>
        <taxon>Geobacteraceae</taxon>
        <taxon>Geobacter</taxon>
    </lineage>
</organism>
<dbReference type="SUPFAM" id="SSF56925">
    <property type="entry name" value="OMPA-like"/>
    <property type="match status" value="1"/>
</dbReference>
<name>A0A0C1QZM3_9BACT</name>
<dbReference type="InterPro" id="IPR027385">
    <property type="entry name" value="Beta-barrel_OMP"/>
</dbReference>
<protein>
    <submittedName>
        <fullName evidence="4">Membrane protein</fullName>
    </submittedName>
</protein>
<dbReference type="Proteomes" id="UP000031433">
    <property type="component" value="Unassembled WGS sequence"/>
</dbReference>